<evidence type="ECO:0000313" key="2">
    <source>
        <dbReference type="Proteomes" id="UP000230779"/>
    </source>
</evidence>
<organism evidence="1 2">
    <name type="scientific">Candidatus Kerfeldbacteria bacterium CG_4_10_14_0_8_um_filter_42_10</name>
    <dbReference type="NCBI Taxonomy" id="2014248"/>
    <lineage>
        <taxon>Bacteria</taxon>
        <taxon>Candidatus Kerfeldiibacteriota</taxon>
    </lineage>
</organism>
<accession>A0A2M7RJD9</accession>
<comment type="caution">
    <text evidence="1">The sequence shown here is derived from an EMBL/GenBank/DDBJ whole genome shotgun (WGS) entry which is preliminary data.</text>
</comment>
<reference evidence="1 2" key="1">
    <citation type="submission" date="2017-09" db="EMBL/GenBank/DDBJ databases">
        <title>Depth-based differentiation of microbial function through sediment-hosted aquifers and enrichment of novel symbionts in the deep terrestrial subsurface.</title>
        <authorList>
            <person name="Probst A.J."/>
            <person name="Ladd B."/>
            <person name="Jarett J.K."/>
            <person name="Geller-Mcgrath D.E."/>
            <person name="Sieber C.M."/>
            <person name="Emerson J.B."/>
            <person name="Anantharaman K."/>
            <person name="Thomas B.C."/>
            <person name="Malmstrom R."/>
            <person name="Stieglmeier M."/>
            <person name="Klingl A."/>
            <person name="Woyke T."/>
            <person name="Ryan C.M."/>
            <person name="Banfield J.F."/>
        </authorList>
    </citation>
    <scope>NUCLEOTIDE SEQUENCE [LARGE SCALE GENOMIC DNA]</scope>
    <source>
        <strain evidence="1">CG_4_10_14_0_8_um_filter_42_10</strain>
    </source>
</reference>
<protein>
    <submittedName>
        <fullName evidence="1">Uncharacterized protein</fullName>
    </submittedName>
</protein>
<gene>
    <name evidence="1" type="ORF">COY66_02460</name>
</gene>
<sequence length="142" mass="15548">MARYLHPSSPEVLWDSLTILDLGDAAYEVALGKMKVPNNPGGNGGVCQDVLAVTVSANCGMIQRTTVFFQDLRFHSFGCTCVHPRYCEVVPDCVCGDFSDKRGAYFGQEKKHLPASLELLHQPDLVVKLPEYAQTLLAGIFS</sequence>
<name>A0A2M7RJD9_9BACT</name>
<dbReference type="AlphaFoldDB" id="A0A2M7RJD9"/>
<dbReference type="Proteomes" id="UP000230779">
    <property type="component" value="Unassembled WGS sequence"/>
</dbReference>
<evidence type="ECO:0000313" key="1">
    <source>
        <dbReference type="EMBL" id="PIY96879.1"/>
    </source>
</evidence>
<dbReference type="EMBL" id="PFMD01000025">
    <property type="protein sequence ID" value="PIY96879.1"/>
    <property type="molecule type" value="Genomic_DNA"/>
</dbReference>
<proteinExistence type="predicted"/>